<dbReference type="AlphaFoldDB" id="A0A1R3H1P0"/>
<protein>
    <submittedName>
        <fullName evidence="1">Uncharacterized protein</fullName>
    </submittedName>
</protein>
<dbReference type="EMBL" id="AWUE01020983">
    <property type="protein sequence ID" value="OMO64285.1"/>
    <property type="molecule type" value="Genomic_DNA"/>
</dbReference>
<name>A0A1R3H1P0_9ROSI</name>
<keyword evidence="2" id="KW-1185">Reference proteome</keyword>
<evidence type="ECO:0000313" key="2">
    <source>
        <dbReference type="Proteomes" id="UP000187203"/>
    </source>
</evidence>
<reference evidence="2" key="1">
    <citation type="submission" date="2013-09" db="EMBL/GenBank/DDBJ databases">
        <title>Corchorus olitorius genome sequencing.</title>
        <authorList>
            <person name="Alam M."/>
            <person name="Haque M.S."/>
            <person name="Islam M.S."/>
            <person name="Emdad E.M."/>
            <person name="Islam M.M."/>
            <person name="Ahmed B."/>
            <person name="Halim A."/>
            <person name="Hossen Q.M.M."/>
            <person name="Hossain M.Z."/>
            <person name="Ahmed R."/>
            <person name="Khan M.M."/>
            <person name="Islam R."/>
            <person name="Rashid M.M."/>
            <person name="Khan S.A."/>
            <person name="Rahman M.S."/>
            <person name="Alam M."/>
            <person name="Yahiya A.S."/>
            <person name="Khan M.S."/>
            <person name="Azam M.S."/>
            <person name="Haque T."/>
            <person name="Lashkar M.Z.H."/>
            <person name="Akhand A.I."/>
            <person name="Morshed G."/>
            <person name="Roy S."/>
            <person name="Uddin K.S."/>
            <person name="Rabeya T."/>
            <person name="Hossain A.S."/>
            <person name="Chowdhury A."/>
            <person name="Snigdha A.R."/>
            <person name="Mortoza M.S."/>
            <person name="Matin S.A."/>
            <person name="Hoque S.M.E."/>
            <person name="Islam M.K."/>
            <person name="Roy D.K."/>
            <person name="Haider R."/>
            <person name="Moosa M.M."/>
            <person name="Elias S.M."/>
            <person name="Hasan A.M."/>
            <person name="Jahan S."/>
            <person name="Shafiuddin M."/>
            <person name="Mahmood N."/>
            <person name="Shommy N.S."/>
        </authorList>
    </citation>
    <scope>NUCLEOTIDE SEQUENCE [LARGE SCALE GENOMIC DNA]</scope>
    <source>
        <strain evidence="2">cv. O-4</strain>
    </source>
</reference>
<accession>A0A1R3H1P0</accession>
<sequence length="51" mass="5751">MLCLLEILLGKKQAELAFRCYHVTPFGLLVRICYCSLTLFYDSDGSMSSPC</sequence>
<evidence type="ECO:0000313" key="1">
    <source>
        <dbReference type="EMBL" id="OMO64285.1"/>
    </source>
</evidence>
<gene>
    <name evidence="1" type="ORF">COLO4_32083</name>
</gene>
<proteinExistence type="predicted"/>
<organism evidence="1 2">
    <name type="scientific">Corchorus olitorius</name>
    <dbReference type="NCBI Taxonomy" id="93759"/>
    <lineage>
        <taxon>Eukaryota</taxon>
        <taxon>Viridiplantae</taxon>
        <taxon>Streptophyta</taxon>
        <taxon>Embryophyta</taxon>
        <taxon>Tracheophyta</taxon>
        <taxon>Spermatophyta</taxon>
        <taxon>Magnoliopsida</taxon>
        <taxon>eudicotyledons</taxon>
        <taxon>Gunneridae</taxon>
        <taxon>Pentapetalae</taxon>
        <taxon>rosids</taxon>
        <taxon>malvids</taxon>
        <taxon>Malvales</taxon>
        <taxon>Malvaceae</taxon>
        <taxon>Grewioideae</taxon>
        <taxon>Apeibeae</taxon>
        <taxon>Corchorus</taxon>
    </lineage>
</organism>
<comment type="caution">
    <text evidence="1">The sequence shown here is derived from an EMBL/GenBank/DDBJ whole genome shotgun (WGS) entry which is preliminary data.</text>
</comment>
<dbReference type="Proteomes" id="UP000187203">
    <property type="component" value="Unassembled WGS sequence"/>
</dbReference>